<dbReference type="HOGENOM" id="CLU_2291066_0_0_1"/>
<dbReference type="RefSeq" id="XP_751470.1">
    <property type="nucleotide sequence ID" value="XM_746377.1"/>
</dbReference>
<gene>
    <name evidence="1" type="ORF">AFUA_4G13610</name>
</gene>
<dbReference type="EMBL" id="AAHF01000005">
    <property type="protein sequence ID" value="EAL89432.1"/>
    <property type="molecule type" value="Genomic_DNA"/>
</dbReference>
<reference evidence="1 2" key="1">
    <citation type="journal article" date="2005" name="Nature">
        <title>Genomic sequence of the pathogenic and allergenic filamentous fungus Aspergillus fumigatus.</title>
        <authorList>
            <person name="Nierman W.C."/>
            <person name="Pain A."/>
            <person name="Anderson M.J."/>
            <person name="Wortman J.R."/>
            <person name="Kim H.S."/>
            <person name="Arroyo J."/>
            <person name="Berriman M."/>
            <person name="Abe K."/>
            <person name="Archer D.B."/>
            <person name="Bermejo C."/>
            <person name="Bennett J."/>
            <person name="Bowyer P."/>
            <person name="Chen D."/>
            <person name="Collins M."/>
            <person name="Coulsen R."/>
            <person name="Davies R."/>
            <person name="Dyer P.S."/>
            <person name="Farman M."/>
            <person name="Fedorova N."/>
            <person name="Fedorova N."/>
            <person name="Feldblyum T.V."/>
            <person name="Fischer R."/>
            <person name="Fosker N."/>
            <person name="Fraser A."/>
            <person name="Garcia J.L."/>
            <person name="Garcia M.J."/>
            <person name="Goble A."/>
            <person name="Goldman G.H."/>
            <person name="Gomi K."/>
            <person name="Griffith-Jones S."/>
            <person name="Gwilliam R."/>
            <person name="Haas B."/>
            <person name="Haas H."/>
            <person name="Harris D."/>
            <person name="Horiuchi H."/>
            <person name="Huang J."/>
            <person name="Humphray S."/>
            <person name="Jimenez J."/>
            <person name="Keller N."/>
            <person name="Khouri H."/>
            <person name="Kitamoto K."/>
            <person name="Kobayashi T."/>
            <person name="Konzack S."/>
            <person name="Kulkarni R."/>
            <person name="Kumagai T."/>
            <person name="Lafon A."/>
            <person name="Latge J.P."/>
            <person name="Li W."/>
            <person name="Lord A."/>
            <person name="Lu C."/>
            <person name="Majoros W.H."/>
            <person name="May G.S."/>
            <person name="Miller B.L."/>
            <person name="Mohamoud Y."/>
            <person name="Molina M."/>
            <person name="Monod M."/>
            <person name="Mouyna I."/>
            <person name="Mulligan S."/>
            <person name="Murphy L."/>
            <person name="O'Neil S."/>
            <person name="Paulsen I."/>
            <person name="Penalva M.A."/>
            <person name="Pertea M."/>
            <person name="Price C."/>
            <person name="Pritchard B.L."/>
            <person name="Quail M.A."/>
            <person name="Rabbinowitsch E."/>
            <person name="Rawlins N."/>
            <person name="Rajandream M.A."/>
            <person name="Reichard U."/>
            <person name="Renauld H."/>
            <person name="Robson G.D."/>
            <person name="Rodriguez de Cordoba S."/>
            <person name="Rodriguez-Pena J.M."/>
            <person name="Ronning C.M."/>
            <person name="Rutter S."/>
            <person name="Salzberg S.L."/>
            <person name="Sanchez M."/>
            <person name="Sanchez-Ferrero J.C."/>
            <person name="Saunders D."/>
            <person name="Seeger K."/>
            <person name="Squares R."/>
            <person name="Squares S."/>
            <person name="Takeuchi M."/>
            <person name="Tekaia F."/>
            <person name="Turner G."/>
            <person name="Vazquez de Aldana C.R."/>
            <person name="Weidman J."/>
            <person name="White O."/>
            <person name="Woodward J."/>
            <person name="Yu J.H."/>
            <person name="Fraser C."/>
            <person name="Galagan J.E."/>
            <person name="Asai K."/>
            <person name="Machida M."/>
            <person name="Hall N."/>
            <person name="Barrell B."/>
            <person name="Denning D.W."/>
        </authorList>
    </citation>
    <scope>NUCLEOTIDE SEQUENCE [LARGE SCALE GENOMIC DNA]</scope>
    <source>
        <strain evidence="1 2">Af293</strain>
    </source>
</reference>
<accession>Q4WQQ2</accession>
<dbReference type="AlphaFoldDB" id="Q4WQQ2"/>
<evidence type="ECO:0000313" key="1">
    <source>
        <dbReference type="EMBL" id="EAL89432.1"/>
    </source>
</evidence>
<organism evidence="1 2">
    <name type="scientific">Aspergillus fumigatus (strain ATCC MYA-4609 / CBS 101355 / FGSC A1100 / Af293)</name>
    <name type="common">Neosartorya fumigata</name>
    <dbReference type="NCBI Taxonomy" id="330879"/>
    <lineage>
        <taxon>Eukaryota</taxon>
        <taxon>Fungi</taxon>
        <taxon>Dikarya</taxon>
        <taxon>Ascomycota</taxon>
        <taxon>Pezizomycotina</taxon>
        <taxon>Eurotiomycetes</taxon>
        <taxon>Eurotiomycetidae</taxon>
        <taxon>Eurotiales</taxon>
        <taxon>Aspergillaceae</taxon>
        <taxon>Aspergillus</taxon>
        <taxon>Aspergillus subgen. Fumigati</taxon>
    </lineage>
</organism>
<dbReference type="Proteomes" id="UP000002530">
    <property type="component" value="Unassembled WGS sequence"/>
</dbReference>
<name>Q4WQQ2_ASPFU</name>
<protein>
    <submittedName>
        <fullName evidence="1">Uncharacterized protein</fullName>
    </submittedName>
</protein>
<evidence type="ECO:0000313" key="2">
    <source>
        <dbReference type="Proteomes" id="UP000002530"/>
    </source>
</evidence>
<keyword evidence="2" id="KW-1185">Reference proteome</keyword>
<comment type="caution">
    <text evidence="1">The sequence shown here is derived from an EMBL/GenBank/DDBJ whole genome shotgun (WGS) entry which is preliminary data.</text>
</comment>
<dbReference type="GeneID" id="3509682"/>
<sequence>MDCIQVVSSLSYADLNRKITETGFRSGRLDFAGVGGLQNELIGLIQDLEALTGKRSLETYGGEVVQNRPDIWADCRIFPRKAASLSVDGQVFISTSPEVGG</sequence>
<dbReference type="KEGG" id="afm:AFUA_4G13610"/>
<dbReference type="VEuPathDB" id="FungiDB:Afu4g13610"/>
<dbReference type="InParanoid" id="Q4WQQ2"/>
<proteinExistence type="predicted"/>